<comment type="catalytic activity">
    <reaction evidence="17 22">
        <text>2 D-alanine + ATP = D-alanyl-D-alanine + ADP + phosphate + H(+)</text>
        <dbReference type="Rhea" id="RHEA:11224"/>
        <dbReference type="ChEBI" id="CHEBI:15378"/>
        <dbReference type="ChEBI" id="CHEBI:30616"/>
        <dbReference type="ChEBI" id="CHEBI:43474"/>
        <dbReference type="ChEBI" id="CHEBI:57416"/>
        <dbReference type="ChEBI" id="CHEBI:57822"/>
        <dbReference type="ChEBI" id="CHEBI:456216"/>
        <dbReference type="EC" id="6.3.2.4"/>
    </reaction>
</comment>
<gene>
    <name evidence="22" type="primary">ddl</name>
    <name evidence="28" type="ORF">SAMN05443428_106110</name>
</gene>
<evidence type="ECO:0000256" key="6">
    <source>
        <dbReference type="ARBA" id="ARBA00012216"/>
    </source>
</evidence>
<dbReference type="GO" id="GO:0046872">
    <property type="term" value="F:metal ion binding"/>
    <property type="evidence" value="ECO:0007669"/>
    <property type="project" value="UniProtKB-KW"/>
</dbReference>
<feature type="binding site" evidence="25">
    <location>
        <position position="334"/>
    </location>
    <ligand>
        <name>Mg(2+)</name>
        <dbReference type="ChEBI" id="CHEBI:18420"/>
        <label>2</label>
    </ligand>
</feature>
<keyword evidence="13 22" id="KW-0133">Cell shape</keyword>
<feature type="binding site" evidence="24">
    <location>
        <begin position="229"/>
        <end position="237"/>
    </location>
    <ligand>
        <name>ATP</name>
        <dbReference type="ChEBI" id="CHEBI:30616"/>
    </ligand>
</feature>
<keyword evidence="11 26" id="KW-0067">ATP-binding</keyword>
<evidence type="ECO:0000313" key="28">
    <source>
        <dbReference type="EMBL" id="SKA85082.1"/>
    </source>
</evidence>
<keyword evidence="7 22" id="KW-0963">Cytoplasm</keyword>
<evidence type="ECO:0000256" key="22">
    <source>
        <dbReference type="HAMAP-Rule" id="MF_00047"/>
    </source>
</evidence>
<comment type="similarity">
    <text evidence="5 22">Belongs to the D-alanine--D-alanine ligase family.</text>
</comment>
<keyword evidence="8 22" id="KW-0436">Ligase</keyword>
<feature type="binding site" evidence="25">
    <location>
        <position position="332"/>
    </location>
    <ligand>
        <name>Mg(2+)</name>
        <dbReference type="ChEBI" id="CHEBI:18420"/>
        <label>1</label>
    </ligand>
</feature>
<dbReference type="GO" id="GO:0071555">
    <property type="term" value="P:cell wall organization"/>
    <property type="evidence" value="ECO:0007669"/>
    <property type="project" value="UniProtKB-KW"/>
</dbReference>
<dbReference type="Gene3D" id="3.40.50.20">
    <property type="match status" value="1"/>
</dbReference>
<dbReference type="EC" id="6.3.2.4" evidence="6 22"/>
<dbReference type="NCBIfam" id="TIGR01205">
    <property type="entry name" value="D_ala_D_alaTIGR"/>
    <property type="match status" value="1"/>
</dbReference>
<evidence type="ECO:0000256" key="18">
    <source>
        <dbReference type="ARBA" id="ARBA00060592"/>
    </source>
</evidence>
<dbReference type="STRING" id="1147123.SAMN05443428_106110"/>
<dbReference type="Proteomes" id="UP000190105">
    <property type="component" value="Unassembled WGS sequence"/>
</dbReference>
<evidence type="ECO:0000256" key="15">
    <source>
        <dbReference type="ARBA" id="ARBA00023211"/>
    </source>
</evidence>
<evidence type="ECO:0000256" key="8">
    <source>
        <dbReference type="ARBA" id="ARBA00022598"/>
    </source>
</evidence>
<evidence type="ECO:0000256" key="3">
    <source>
        <dbReference type="ARBA" id="ARBA00004496"/>
    </source>
</evidence>
<dbReference type="InterPro" id="IPR011127">
    <property type="entry name" value="Dala_Dala_lig_N"/>
</dbReference>
<evidence type="ECO:0000256" key="9">
    <source>
        <dbReference type="ARBA" id="ARBA00022723"/>
    </source>
</evidence>
<evidence type="ECO:0000256" key="24">
    <source>
        <dbReference type="PIRSR" id="PIRSR039102-2"/>
    </source>
</evidence>
<evidence type="ECO:0000256" key="7">
    <source>
        <dbReference type="ARBA" id="ARBA00022490"/>
    </source>
</evidence>
<comment type="cofactor">
    <cofactor evidence="25">
        <name>Mg(2+)</name>
        <dbReference type="ChEBI" id="CHEBI:18420"/>
    </cofactor>
    <cofactor evidence="25">
        <name>Mn(2+)</name>
        <dbReference type="ChEBI" id="CHEBI:29035"/>
    </cofactor>
    <text evidence="25">Binds 2 magnesium or manganese ions per subunit.</text>
</comment>
<dbReference type="PROSITE" id="PS00844">
    <property type="entry name" value="DALA_DALA_LIGASE_2"/>
    <property type="match status" value="1"/>
</dbReference>
<accession>A0A1T4X660</accession>
<keyword evidence="16 22" id="KW-0961">Cell wall biogenesis/degradation</keyword>
<evidence type="ECO:0000256" key="20">
    <source>
        <dbReference type="ARBA" id="ARBA00076288"/>
    </source>
</evidence>
<evidence type="ECO:0000256" key="16">
    <source>
        <dbReference type="ARBA" id="ARBA00023316"/>
    </source>
</evidence>
<evidence type="ECO:0000256" key="11">
    <source>
        <dbReference type="ARBA" id="ARBA00022840"/>
    </source>
</evidence>
<evidence type="ECO:0000256" key="4">
    <source>
        <dbReference type="ARBA" id="ARBA00004752"/>
    </source>
</evidence>
<name>A0A1T4X660_9CLOT</name>
<evidence type="ECO:0000256" key="2">
    <source>
        <dbReference type="ARBA" id="ARBA00003921"/>
    </source>
</evidence>
<evidence type="ECO:0000256" key="1">
    <source>
        <dbReference type="ARBA" id="ARBA00001936"/>
    </source>
</evidence>
<feature type="active site" evidence="23">
    <location>
        <position position="16"/>
    </location>
</feature>
<keyword evidence="12 25" id="KW-0460">Magnesium</keyword>
<feature type="active site" evidence="23">
    <location>
        <position position="341"/>
    </location>
</feature>
<keyword evidence="15 25" id="KW-0464">Manganese</keyword>
<evidence type="ECO:0000256" key="17">
    <source>
        <dbReference type="ARBA" id="ARBA00047614"/>
    </source>
</evidence>
<proteinExistence type="inferred from homology"/>
<reference evidence="29" key="1">
    <citation type="submission" date="2017-02" db="EMBL/GenBank/DDBJ databases">
        <authorList>
            <person name="Varghese N."/>
            <person name="Submissions S."/>
        </authorList>
    </citation>
    <scope>NUCLEOTIDE SEQUENCE [LARGE SCALE GENOMIC DNA]</scope>
    <source>
        <strain evidence="29">USBA 833</strain>
    </source>
</reference>
<sequence>MSKKKIGVIFGGRSVEHEVSVITGIQVIENIDKNKYDVVPIYVSKSGDWYTGEELSDIKNYKDINNLLSKAKKAFLSPVPSVKALIVLPEKKGFFKKDVEYIPIDVIFPAFHGAHGEDGTMQGLFELCDIPYVGSGVTGSAVGMDKIIMKDIFKSNNLPIVNYIWFTRDEYEKNKEDIIKKIEVQIGYPAFVKPANLGSSIGIGKAKDKDGLLNAIEVAAKYDRRIIVEKSVENCIEINCSVIGFDNDFISSVCEQPISLEEFLSFDDKYMRGSGSKGMKSTVRKIPAPIPEETSQSIKNLSIDAFRVLDCSGVARIDFLVEKDSMKVYVNEINTIPGSISFYLWEACGIKFSTLIDKLIEIAIKRHYEYSSNIYTFDTALLAKASMGAIKGGKTSK</sequence>
<dbReference type="OrthoDB" id="9813261at2"/>
<feature type="active site" evidence="23">
    <location>
        <position position="199"/>
    </location>
</feature>
<dbReference type="Gene3D" id="3.30.470.20">
    <property type="entry name" value="ATP-grasp fold, B domain"/>
    <property type="match status" value="1"/>
</dbReference>
<evidence type="ECO:0000256" key="10">
    <source>
        <dbReference type="ARBA" id="ARBA00022741"/>
    </source>
</evidence>
<protein>
    <recommendedName>
        <fullName evidence="19 22">D-alanine--D-alanine ligase</fullName>
        <ecNumber evidence="6 22">6.3.2.4</ecNumber>
    </recommendedName>
    <alternativeName>
        <fullName evidence="21 22">D-Ala-D-Ala ligase</fullName>
    </alternativeName>
    <alternativeName>
        <fullName evidence="20 22">D-alanylalanine synthetase</fullName>
    </alternativeName>
</protein>
<evidence type="ECO:0000256" key="21">
    <source>
        <dbReference type="ARBA" id="ARBA00077154"/>
    </source>
</evidence>
<dbReference type="PROSITE" id="PS00843">
    <property type="entry name" value="DALA_DALA_LIGASE_1"/>
    <property type="match status" value="1"/>
</dbReference>
<dbReference type="PANTHER" id="PTHR23132:SF25">
    <property type="entry name" value="D-ALANINE--D-ALANINE LIGASE A"/>
    <property type="match status" value="1"/>
</dbReference>
<dbReference type="RefSeq" id="WP_078696100.1">
    <property type="nucleotide sequence ID" value="NZ_FUYH01000006.1"/>
</dbReference>
<evidence type="ECO:0000256" key="19">
    <source>
        <dbReference type="ARBA" id="ARBA00068427"/>
    </source>
</evidence>
<dbReference type="PIRSF" id="PIRSF039102">
    <property type="entry name" value="Ddl/VanB"/>
    <property type="match status" value="1"/>
</dbReference>
<dbReference type="GO" id="GO:0008716">
    <property type="term" value="F:D-alanine-D-alanine ligase activity"/>
    <property type="evidence" value="ECO:0007669"/>
    <property type="project" value="UniProtKB-UniRule"/>
</dbReference>
<comment type="cofactor">
    <cofactor evidence="1">
        <name>Mn(2+)</name>
        <dbReference type="ChEBI" id="CHEBI:29035"/>
    </cofactor>
</comment>
<feature type="binding site" evidence="25">
    <location>
        <position position="332"/>
    </location>
    <ligand>
        <name>Mg(2+)</name>
        <dbReference type="ChEBI" id="CHEBI:18420"/>
        <label>2</label>
    </ligand>
</feature>
<feature type="binding site" evidence="25">
    <location>
        <position position="318"/>
    </location>
    <ligand>
        <name>Mg(2+)</name>
        <dbReference type="ChEBI" id="CHEBI:18420"/>
        <label>1</label>
    </ligand>
</feature>
<dbReference type="NCBIfam" id="NF002528">
    <property type="entry name" value="PRK01966.1-4"/>
    <property type="match status" value="1"/>
</dbReference>
<dbReference type="Pfam" id="PF07478">
    <property type="entry name" value="Dala_Dala_lig_C"/>
    <property type="match status" value="1"/>
</dbReference>
<dbReference type="InterPro" id="IPR011761">
    <property type="entry name" value="ATP-grasp"/>
</dbReference>
<keyword evidence="9 25" id="KW-0479">Metal-binding</keyword>
<keyword evidence="14 22" id="KW-0573">Peptidoglycan synthesis</keyword>
<feature type="domain" description="ATP-grasp" evidence="27">
    <location>
        <begin position="150"/>
        <end position="361"/>
    </location>
</feature>
<dbReference type="GO" id="GO:0005829">
    <property type="term" value="C:cytosol"/>
    <property type="evidence" value="ECO:0007669"/>
    <property type="project" value="TreeGrafter"/>
</dbReference>
<dbReference type="UniPathway" id="UPA00219"/>
<keyword evidence="10 24" id="KW-0547">Nucleotide-binding</keyword>
<dbReference type="PROSITE" id="PS50975">
    <property type="entry name" value="ATP_GRASP"/>
    <property type="match status" value="1"/>
</dbReference>
<dbReference type="InterPro" id="IPR013815">
    <property type="entry name" value="ATP_grasp_subdomain_1"/>
</dbReference>
<feature type="binding site" evidence="24">
    <location>
        <begin position="331"/>
        <end position="332"/>
    </location>
    <ligand>
        <name>ATP</name>
        <dbReference type="ChEBI" id="CHEBI:30616"/>
    </ligand>
</feature>
<dbReference type="Pfam" id="PF01820">
    <property type="entry name" value="Dala_Dala_lig_N"/>
    <property type="match status" value="1"/>
</dbReference>
<dbReference type="AlphaFoldDB" id="A0A1T4X660"/>
<comment type="subcellular location">
    <subcellularLocation>
        <location evidence="3 22">Cytoplasm</location>
    </subcellularLocation>
</comment>
<dbReference type="EMBL" id="FUYH01000006">
    <property type="protein sequence ID" value="SKA85082.1"/>
    <property type="molecule type" value="Genomic_DNA"/>
</dbReference>
<evidence type="ECO:0000256" key="13">
    <source>
        <dbReference type="ARBA" id="ARBA00022960"/>
    </source>
</evidence>
<evidence type="ECO:0000256" key="5">
    <source>
        <dbReference type="ARBA" id="ARBA00010871"/>
    </source>
</evidence>
<keyword evidence="29" id="KW-1185">Reference proteome</keyword>
<dbReference type="GO" id="GO:0008360">
    <property type="term" value="P:regulation of cell shape"/>
    <property type="evidence" value="ECO:0007669"/>
    <property type="project" value="UniProtKB-KW"/>
</dbReference>
<evidence type="ECO:0000256" key="26">
    <source>
        <dbReference type="PROSITE-ProRule" id="PRU00409"/>
    </source>
</evidence>
<comment type="function">
    <text evidence="2 22">Cell wall formation.</text>
</comment>
<dbReference type="FunFam" id="3.30.1490.20:FF:000007">
    <property type="entry name" value="D-alanine--D-alanine ligase"/>
    <property type="match status" value="1"/>
</dbReference>
<dbReference type="SUPFAM" id="SSF56059">
    <property type="entry name" value="Glutathione synthetase ATP-binding domain-like"/>
    <property type="match status" value="1"/>
</dbReference>
<comment type="pathway">
    <text evidence="18">Glycan biosynthesis.</text>
</comment>
<feature type="binding site" evidence="24">
    <location>
        <begin position="191"/>
        <end position="193"/>
    </location>
    <ligand>
        <name>ATP</name>
        <dbReference type="ChEBI" id="CHEBI:30616"/>
    </ligand>
</feature>
<evidence type="ECO:0000259" key="27">
    <source>
        <dbReference type="PROSITE" id="PS50975"/>
    </source>
</evidence>
<dbReference type="GO" id="GO:0009252">
    <property type="term" value="P:peptidoglycan biosynthetic process"/>
    <property type="evidence" value="ECO:0007669"/>
    <property type="project" value="UniProtKB-UniRule"/>
</dbReference>
<evidence type="ECO:0000313" key="29">
    <source>
        <dbReference type="Proteomes" id="UP000190105"/>
    </source>
</evidence>
<dbReference type="HAMAP" id="MF_00047">
    <property type="entry name" value="Dala_Dala_lig"/>
    <property type="match status" value="1"/>
</dbReference>
<dbReference type="InterPro" id="IPR005905">
    <property type="entry name" value="D_ala_D_ala"/>
</dbReference>
<evidence type="ECO:0000256" key="14">
    <source>
        <dbReference type="ARBA" id="ARBA00022984"/>
    </source>
</evidence>
<feature type="binding site" evidence="24">
    <location>
        <position position="146"/>
    </location>
    <ligand>
        <name>ATP</name>
        <dbReference type="ChEBI" id="CHEBI:30616"/>
    </ligand>
</feature>
<dbReference type="GO" id="GO:0005524">
    <property type="term" value="F:ATP binding"/>
    <property type="evidence" value="ECO:0007669"/>
    <property type="project" value="UniProtKB-UniRule"/>
</dbReference>
<organism evidence="28 29">
    <name type="scientific">Caloramator quimbayensis</name>
    <dbReference type="NCBI Taxonomy" id="1147123"/>
    <lineage>
        <taxon>Bacteria</taxon>
        <taxon>Bacillati</taxon>
        <taxon>Bacillota</taxon>
        <taxon>Clostridia</taxon>
        <taxon>Eubacteriales</taxon>
        <taxon>Clostridiaceae</taxon>
        <taxon>Caloramator</taxon>
    </lineage>
</organism>
<dbReference type="InterPro" id="IPR011095">
    <property type="entry name" value="Dala_Dala_lig_C"/>
</dbReference>
<evidence type="ECO:0000256" key="12">
    <source>
        <dbReference type="ARBA" id="ARBA00022842"/>
    </source>
</evidence>
<evidence type="ECO:0000256" key="25">
    <source>
        <dbReference type="PIRSR" id="PIRSR039102-3"/>
    </source>
</evidence>
<dbReference type="SUPFAM" id="SSF52440">
    <property type="entry name" value="PreATP-grasp domain"/>
    <property type="match status" value="1"/>
</dbReference>
<comment type="pathway">
    <text evidence="4 22">Cell wall biogenesis; peptidoglycan biosynthesis.</text>
</comment>
<dbReference type="Gene3D" id="3.30.1490.20">
    <property type="entry name" value="ATP-grasp fold, A domain"/>
    <property type="match status" value="1"/>
</dbReference>
<evidence type="ECO:0000256" key="23">
    <source>
        <dbReference type="PIRSR" id="PIRSR039102-1"/>
    </source>
</evidence>
<dbReference type="PANTHER" id="PTHR23132">
    <property type="entry name" value="D-ALANINE--D-ALANINE LIGASE"/>
    <property type="match status" value="1"/>
</dbReference>
<feature type="binding site" evidence="24">
    <location>
        <begin position="199"/>
        <end position="200"/>
    </location>
    <ligand>
        <name>ATP</name>
        <dbReference type="ChEBI" id="CHEBI:30616"/>
    </ligand>
</feature>
<dbReference type="InterPro" id="IPR000291">
    <property type="entry name" value="D-Ala_lig_Van_CS"/>
</dbReference>
<dbReference type="InterPro" id="IPR016185">
    <property type="entry name" value="PreATP-grasp_dom_sf"/>
</dbReference>